<dbReference type="SUPFAM" id="SSF46689">
    <property type="entry name" value="Homeodomain-like"/>
    <property type="match status" value="1"/>
</dbReference>
<organism evidence="4 5">
    <name type="scientific">Manganibacter manganicus</name>
    <dbReference type="NCBI Taxonomy" id="1873176"/>
    <lineage>
        <taxon>Bacteria</taxon>
        <taxon>Pseudomonadati</taxon>
        <taxon>Pseudomonadota</taxon>
        <taxon>Alphaproteobacteria</taxon>
        <taxon>Hyphomicrobiales</taxon>
        <taxon>Phyllobacteriaceae</taxon>
        <taxon>Manganibacter</taxon>
    </lineage>
</organism>
<gene>
    <name evidence="4" type="ORF">BFN67_11025</name>
</gene>
<comment type="caution">
    <text evidence="4">The sequence shown here is derived from an EMBL/GenBank/DDBJ whole genome shotgun (WGS) entry which is preliminary data.</text>
</comment>
<keyword evidence="1 2" id="KW-0238">DNA-binding</keyword>
<dbReference type="OrthoDB" id="9808189at2"/>
<proteinExistence type="predicted"/>
<evidence type="ECO:0000256" key="1">
    <source>
        <dbReference type="ARBA" id="ARBA00023125"/>
    </source>
</evidence>
<dbReference type="InterPro" id="IPR041669">
    <property type="entry name" value="TetR_C_15"/>
</dbReference>
<protein>
    <submittedName>
        <fullName evidence="4">TetR family transcriptional regulator</fullName>
    </submittedName>
</protein>
<dbReference type="PANTHER" id="PTHR30055">
    <property type="entry name" value="HTH-TYPE TRANSCRIPTIONAL REGULATOR RUTR"/>
    <property type="match status" value="1"/>
</dbReference>
<dbReference type="GO" id="GO:0000976">
    <property type="term" value="F:transcription cis-regulatory region binding"/>
    <property type="evidence" value="ECO:0007669"/>
    <property type="project" value="TreeGrafter"/>
</dbReference>
<dbReference type="Proteomes" id="UP000191905">
    <property type="component" value="Unassembled WGS sequence"/>
</dbReference>
<keyword evidence="5" id="KW-1185">Reference proteome</keyword>
<dbReference type="InterPro" id="IPR050109">
    <property type="entry name" value="HTH-type_TetR-like_transc_reg"/>
</dbReference>
<dbReference type="STRING" id="1873176.BFN67_11025"/>
<feature type="DNA-binding region" description="H-T-H motif" evidence="2">
    <location>
        <begin position="48"/>
        <end position="67"/>
    </location>
</feature>
<evidence type="ECO:0000259" key="3">
    <source>
        <dbReference type="PROSITE" id="PS50977"/>
    </source>
</evidence>
<dbReference type="Pfam" id="PF17918">
    <property type="entry name" value="TetR_C_15"/>
    <property type="match status" value="1"/>
</dbReference>
<dbReference type="PROSITE" id="PS50977">
    <property type="entry name" value="HTH_TETR_2"/>
    <property type="match status" value="1"/>
</dbReference>
<dbReference type="PRINTS" id="PR00455">
    <property type="entry name" value="HTHTETR"/>
</dbReference>
<evidence type="ECO:0000313" key="5">
    <source>
        <dbReference type="Proteomes" id="UP000191905"/>
    </source>
</evidence>
<dbReference type="PANTHER" id="PTHR30055:SF226">
    <property type="entry name" value="HTH-TYPE TRANSCRIPTIONAL REGULATOR PKSA"/>
    <property type="match status" value="1"/>
</dbReference>
<sequence length="217" mass="24295">MDRNFNLKIKAALKPRKTPRQQRSSRVVDRILDAALVLTREQGTMAPTTLAIAQRAGLSVGSVYQYYPNKEAILLDLARRWLSAFPPVIATRASANAPDNRDALRRDLREFIDEIAALYLDNRNLVPVLEVMMLNPDLKPVVAEYDEKIAGLYAAWLMRLNPALDAARAARIGFLFMEVGHTSLIMAVRGEHTVFDAVVSDLETMWLALLTSHLEPA</sequence>
<dbReference type="InterPro" id="IPR009057">
    <property type="entry name" value="Homeodomain-like_sf"/>
</dbReference>
<dbReference type="Gene3D" id="1.10.357.10">
    <property type="entry name" value="Tetracycline Repressor, domain 2"/>
    <property type="match status" value="1"/>
</dbReference>
<dbReference type="Pfam" id="PF00440">
    <property type="entry name" value="TetR_N"/>
    <property type="match status" value="1"/>
</dbReference>
<reference evidence="4 5" key="1">
    <citation type="journal article" date="2016" name="Int. J. Syst. Evol. Microbiol.">
        <title>Pseudaminobacter manganicus sp. nov., isolated from sludge of a manganese mine.</title>
        <authorList>
            <person name="Li J."/>
            <person name="Huang J."/>
            <person name="Liao S."/>
            <person name="Wang G."/>
        </authorList>
    </citation>
    <scope>NUCLEOTIDE SEQUENCE [LARGE SCALE GENOMIC DNA]</scope>
    <source>
        <strain evidence="4 5">JH-7</strain>
    </source>
</reference>
<dbReference type="InterPro" id="IPR001647">
    <property type="entry name" value="HTH_TetR"/>
</dbReference>
<dbReference type="GO" id="GO:0003700">
    <property type="term" value="F:DNA-binding transcription factor activity"/>
    <property type="evidence" value="ECO:0007669"/>
    <property type="project" value="TreeGrafter"/>
</dbReference>
<dbReference type="AlphaFoldDB" id="A0A1V8RV80"/>
<name>A0A1V8RV80_9HYPH</name>
<evidence type="ECO:0000313" key="4">
    <source>
        <dbReference type="EMBL" id="OQM77110.1"/>
    </source>
</evidence>
<evidence type="ECO:0000256" key="2">
    <source>
        <dbReference type="PROSITE-ProRule" id="PRU00335"/>
    </source>
</evidence>
<feature type="domain" description="HTH tetR-type" evidence="3">
    <location>
        <begin position="25"/>
        <end position="85"/>
    </location>
</feature>
<accession>A0A1V8RV80</accession>
<dbReference type="EMBL" id="MDET01000003">
    <property type="protein sequence ID" value="OQM77110.1"/>
    <property type="molecule type" value="Genomic_DNA"/>
</dbReference>